<reference evidence="1" key="1">
    <citation type="submission" date="2022-07" db="EMBL/GenBank/DDBJ databases">
        <title>Genome Sequence of Phlebia brevispora.</title>
        <authorList>
            <person name="Buettner E."/>
        </authorList>
    </citation>
    <scope>NUCLEOTIDE SEQUENCE</scope>
    <source>
        <strain evidence="1">MPL23</strain>
    </source>
</reference>
<protein>
    <submittedName>
        <fullName evidence="1">Uncharacterized protein</fullName>
    </submittedName>
</protein>
<organism evidence="1 2">
    <name type="scientific">Phlebia brevispora</name>
    <dbReference type="NCBI Taxonomy" id="194682"/>
    <lineage>
        <taxon>Eukaryota</taxon>
        <taxon>Fungi</taxon>
        <taxon>Dikarya</taxon>
        <taxon>Basidiomycota</taxon>
        <taxon>Agaricomycotina</taxon>
        <taxon>Agaricomycetes</taxon>
        <taxon>Polyporales</taxon>
        <taxon>Meruliaceae</taxon>
        <taxon>Phlebia</taxon>
    </lineage>
</organism>
<gene>
    <name evidence="1" type="ORF">NM688_g4008</name>
</gene>
<accession>A0ACC1T3V5</accession>
<proteinExistence type="predicted"/>
<evidence type="ECO:0000313" key="2">
    <source>
        <dbReference type="Proteomes" id="UP001148662"/>
    </source>
</evidence>
<dbReference type="Proteomes" id="UP001148662">
    <property type="component" value="Unassembled WGS sequence"/>
</dbReference>
<sequence>MSEQTKVANVTAQTAEQSGVLAKLLALTLSLAFAPITCYYISRDYVWSGNGTFAAITAVLAANLVLAVYIVLSMREERQSTEASQPKSDSAAKVETKKTHKQVGSVVSTPTRPSPASRSSNDRDERVFGPTMSHALRSSHALKHRDLATFHQSIKNQPPATLYSHQTMMLSQAGPEAAARLINFVNASPTPFHAVQTAADRLKKAGFQKIRETDEWDHVLQAGGKYFFTRNQTALLAFTLPQKWKAGAGVSIVATHLDSPNLRVRPVSKKSRVGYLQVGVETYGGGIWHTWFDRDLSLAGRVVVAKKDGTFTATLVKIDKPILRIPSLAIHLDRTVNEAFKFNRENEFTPILGLIETELNATKPDETKNPGASSVQDNHHAALLELLADHLSIAPEEIHDFELHLYDTQPATFAGINNEFVFSPRLDNQFSSFAAVEALATTATAQSFPSEGNVNCIALFNHEEVGSVSTSGAESSLVPTLLHRLSPAPQDLGRSIARSFLISCDVSHAVHPNFISKHEENHAPRMNGGVIIKTNASQRYASDSISSFVVKKLIEKKGGKVQEYEVRNDMACGSTVGPGLSKSGVRTVDVGCAILSMHSIREQAGSQDVQNAIDLFSSFFEGFASLDKSLNVD</sequence>
<keyword evidence="2" id="KW-1185">Reference proteome</keyword>
<dbReference type="EMBL" id="JANHOG010000627">
    <property type="protein sequence ID" value="KAJ3552716.1"/>
    <property type="molecule type" value="Genomic_DNA"/>
</dbReference>
<name>A0ACC1T3V5_9APHY</name>
<evidence type="ECO:0000313" key="1">
    <source>
        <dbReference type="EMBL" id="KAJ3552716.1"/>
    </source>
</evidence>
<comment type="caution">
    <text evidence="1">The sequence shown here is derived from an EMBL/GenBank/DDBJ whole genome shotgun (WGS) entry which is preliminary data.</text>
</comment>